<dbReference type="NCBIfam" id="TIGR03083">
    <property type="entry name" value="maleylpyruvate isomerase family mycothiol-dependent enzyme"/>
    <property type="match status" value="1"/>
</dbReference>
<evidence type="ECO:0000313" key="3">
    <source>
        <dbReference type="Proteomes" id="UP000248039"/>
    </source>
</evidence>
<dbReference type="AlphaFoldDB" id="A0A2V4NVX9"/>
<protein>
    <submittedName>
        <fullName evidence="2">Sterol-binding protein</fullName>
    </submittedName>
</protein>
<keyword evidence="3" id="KW-1185">Reference proteome</keyword>
<feature type="domain" description="Mycothiol-dependent maleylpyruvate isomerase metal-binding" evidence="1">
    <location>
        <begin position="26"/>
        <end position="152"/>
    </location>
</feature>
<dbReference type="Gene3D" id="1.20.120.450">
    <property type="entry name" value="dinb family like domain"/>
    <property type="match status" value="1"/>
</dbReference>
<dbReference type="SUPFAM" id="SSF109854">
    <property type="entry name" value="DinB/YfiT-like putative metalloenzymes"/>
    <property type="match status" value="1"/>
</dbReference>
<dbReference type="Pfam" id="PF11716">
    <property type="entry name" value="MDMPI_N"/>
    <property type="match status" value="1"/>
</dbReference>
<dbReference type="Proteomes" id="UP000248039">
    <property type="component" value="Unassembled WGS sequence"/>
</dbReference>
<proteinExistence type="predicted"/>
<dbReference type="OrthoDB" id="3669840at2"/>
<reference evidence="2 3" key="1">
    <citation type="submission" date="2018-03" db="EMBL/GenBank/DDBJ databases">
        <title>Bioinformatic expansion and discovery of thiopeptide antibiotics.</title>
        <authorList>
            <person name="Schwalen C.J."/>
            <person name="Hudson G.A."/>
            <person name="Mitchell D.A."/>
        </authorList>
    </citation>
    <scope>NUCLEOTIDE SEQUENCE [LARGE SCALE GENOMIC DNA]</scope>
    <source>
        <strain evidence="2 3">ATCC 21389</strain>
    </source>
</reference>
<comment type="caution">
    <text evidence="2">The sequence shown here is derived from an EMBL/GenBank/DDBJ whole genome shotgun (WGS) entry which is preliminary data.</text>
</comment>
<name>A0A2V4NVX9_9ACTN</name>
<gene>
    <name evidence="2" type="ORF">C7C46_01890</name>
</gene>
<evidence type="ECO:0000313" key="2">
    <source>
        <dbReference type="EMBL" id="PYC88044.1"/>
    </source>
</evidence>
<dbReference type="InterPro" id="IPR024344">
    <property type="entry name" value="MDMPI_metal-binding"/>
</dbReference>
<dbReference type="RefSeq" id="WP_110664903.1">
    <property type="nucleotide sequence ID" value="NZ_PYBW01000008.1"/>
</dbReference>
<sequence length="274" mass="28728">MTAPVPSRPPAGGLSELAAANTATAEAIGRLLRDGADPARPIPGASWTIGEGAAHLALANLLMAELAAGAEHPVYGDGTPGGLAAANEETLAAYPERDPAVLAEVIEEQAHAFGRALAARPATDTVRTPMGPMDLAVLGSYLLTHQLGHGYDLARALGRPHMIDRQRVELCLPFLFLAMPRVLDPRTTAGLRAGFTVGLRGGSRFGVAIADRKVTVSQGPLAGADCTISCEPVTFLLLALGRRTPLQALARLQTLSWGRKPWLAPRFPSYFPAP</sequence>
<evidence type="ECO:0000259" key="1">
    <source>
        <dbReference type="Pfam" id="PF11716"/>
    </source>
</evidence>
<organism evidence="2 3">
    <name type="scientific">Streptomyces tateyamensis</name>
    <dbReference type="NCBI Taxonomy" id="565073"/>
    <lineage>
        <taxon>Bacteria</taxon>
        <taxon>Bacillati</taxon>
        <taxon>Actinomycetota</taxon>
        <taxon>Actinomycetes</taxon>
        <taxon>Kitasatosporales</taxon>
        <taxon>Streptomycetaceae</taxon>
        <taxon>Streptomyces</taxon>
    </lineage>
</organism>
<dbReference type="EMBL" id="PYBW01000008">
    <property type="protein sequence ID" value="PYC88044.1"/>
    <property type="molecule type" value="Genomic_DNA"/>
</dbReference>
<dbReference type="GO" id="GO:0046872">
    <property type="term" value="F:metal ion binding"/>
    <property type="evidence" value="ECO:0007669"/>
    <property type="project" value="InterPro"/>
</dbReference>
<dbReference type="InterPro" id="IPR034660">
    <property type="entry name" value="DinB/YfiT-like"/>
</dbReference>
<accession>A0A2V4NVX9</accession>
<dbReference type="InterPro" id="IPR017517">
    <property type="entry name" value="Maleyloyr_isom"/>
</dbReference>
<dbReference type="SUPFAM" id="SSF55718">
    <property type="entry name" value="SCP-like"/>
    <property type="match status" value="1"/>
</dbReference>
<dbReference type="InterPro" id="IPR036527">
    <property type="entry name" value="SCP2_sterol-bd_dom_sf"/>
</dbReference>